<accession>A0A4P7GIG2</accession>
<evidence type="ECO:0000313" key="3">
    <source>
        <dbReference type="Proteomes" id="UP000294894"/>
    </source>
</evidence>
<evidence type="ECO:0000259" key="1">
    <source>
        <dbReference type="PROSITE" id="PS51819"/>
    </source>
</evidence>
<dbReference type="Proteomes" id="UP000294894">
    <property type="component" value="Chromosome"/>
</dbReference>
<protein>
    <submittedName>
        <fullName evidence="2">VOC family protein</fullName>
    </submittedName>
</protein>
<feature type="domain" description="VOC" evidence="1">
    <location>
        <begin position="4"/>
        <end position="120"/>
    </location>
</feature>
<sequence>MSVRLNHTIVYCRDKQASASFLSEILGLPAPTSFGPFSVVQVANDVSLDFLEQGAVHPQHYAFLVDEDEFDQVHERILARGIPYWADPARRRPQQVNTNDGGRGLYWLDPDNHVLEILTVPYGGWPEQAGP</sequence>
<dbReference type="EMBL" id="CP038267">
    <property type="protein sequence ID" value="QBR91487.1"/>
    <property type="molecule type" value="Genomic_DNA"/>
</dbReference>
<name>A0A4P7GIG2_9ACTN</name>
<dbReference type="SUPFAM" id="SSF54593">
    <property type="entry name" value="Glyoxalase/Bleomycin resistance protein/Dihydroxybiphenyl dioxygenase"/>
    <property type="match status" value="1"/>
</dbReference>
<dbReference type="KEGG" id="noy:EXE57_03800"/>
<proteinExistence type="predicted"/>
<dbReference type="AlphaFoldDB" id="A0A4P7GIG2"/>
<dbReference type="RefSeq" id="WP_135074152.1">
    <property type="nucleotide sequence ID" value="NZ_CP038267.1"/>
</dbReference>
<dbReference type="Gene3D" id="3.10.180.10">
    <property type="entry name" value="2,3-Dihydroxybiphenyl 1,2-Dioxygenase, domain 1"/>
    <property type="match status" value="1"/>
</dbReference>
<reference evidence="2 3" key="1">
    <citation type="submission" date="2019-03" db="EMBL/GenBank/DDBJ databases">
        <title>Three New Species of Nocardioides, Nocardioides euryhalodurans sp. nov., Nocardioides seonyuensis sp. nov. and Nocardioides eburneoflavus sp. nov., Iolated from Soil.</title>
        <authorList>
            <person name="Roh S.G."/>
            <person name="Lee C."/>
            <person name="Kim M.-K."/>
            <person name="Kim S.B."/>
        </authorList>
    </citation>
    <scope>NUCLEOTIDE SEQUENCE [LARGE SCALE GENOMIC DNA]</scope>
    <source>
        <strain evidence="2 3">MMS17-SY117</strain>
    </source>
</reference>
<dbReference type="InterPro" id="IPR029068">
    <property type="entry name" value="Glyas_Bleomycin-R_OHBP_Dase"/>
</dbReference>
<evidence type="ECO:0000313" key="2">
    <source>
        <dbReference type="EMBL" id="QBR91487.1"/>
    </source>
</evidence>
<keyword evidence="3" id="KW-1185">Reference proteome</keyword>
<dbReference type="PROSITE" id="PS51819">
    <property type="entry name" value="VOC"/>
    <property type="match status" value="1"/>
</dbReference>
<dbReference type="CDD" id="cd08351">
    <property type="entry name" value="ChaP_like"/>
    <property type="match status" value="1"/>
</dbReference>
<dbReference type="InterPro" id="IPR037523">
    <property type="entry name" value="VOC_core"/>
</dbReference>
<dbReference type="OrthoDB" id="9810341at2"/>
<gene>
    <name evidence="2" type="ORF">EXE57_03800</name>
</gene>
<dbReference type="Pfam" id="PF00903">
    <property type="entry name" value="Glyoxalase"/>
    <property type="match status" value="1"/>
</dbReference>
<dbReference type="InterPro" id="IPR004360">
    <property type="entry name" value="Glyas_Fos-R_dOase_dom"/>
</dbReference>
<organism evidence="2 3">
    <name type="scientific">Nocardioides euryhalodurans</name>
    <dbReference type="NCBI Taxonomy" id="2518370"/>
    <lineage>
        <taxon>Bacteria</taxon>
        <taxon>Bacillati</taxon>
        <taxon>Actinomycetota</taxon>
        <taxon>Actinomycetes</taxon>
        <taxon>Propionibacteriales</taxon>
        <taxon>Nocardioidaceae</taxon>
        <taxon>Nocardioides</taxon>
    </lineage>
</organism>